<dbReference type="AlphaFoldDB" id="A0AAW0CZX6"/>
<reference evidence="2 3" key="1">
    <citation type="submission" date="2024-01" db="EMBL/GenBank/DDBJ databases">
        <title>A draft genome for a cacao thread blight-causing isolate of Paramarasmius palmivorus.</title>
        <authorList>
            <person name="Baruah I.K."/>
            <person name="Bukari Y."/>
            <person name="Amoako-Attah I."/>
            <person name="Meinhardt L.W."/>
            <person name="Bailey B.A."/>
            <person name="Cohen S.P."/>
        </authorList>
    </citation>
    <scope>NUCLEOTIDE SEQUENCE [LARGE SCALE GENOMIC DNA]</scope>
    <source>
        <strain evidence="2 3">GH-12</strain>
    </source>
</reference>
<gene>
    <name evidence="2" type="ORF">VNI00_007761</name>
</gene>
<dbReference type="Proteomes" id="UP001383192">
    <property type="component" value="Unassembled WGS sequence"/>
</dbReference>
<feature type="region of interest" description="Disordered" evidence="1">
    <location>
        <begin position="1114"/>
        <end position="1135"/>
    </location>
</feature>
<dbReference type="EMBL" id="JAYKXP010000026">
    <property type="protein sequence ID" value="KAK7044046.1"/>
    <property type="molecule type" value="Genomic_DNA"/>
</dbReference>
<protein>
    <submittedName>
        <fullName evidence="2">Uncharacterized protein</fullName>
    </submittedName>
</protein>
<sequence length="1135" mass="124046">MPCVELVSSCVESDGGYEGVAKEALSTACSDGEGSLEDVDPSRMSLLAQMPWFTSFVSRVEDRFSLVPQDLRSMGQGLLECFRAAYSKRVFREIIENRATLSPNQKSAEPFTSVLFGLRFLDVAAMVSCSGDGPYTIELPEALQTRFTVPRTAFEGQTSTLRGVRSLGQGWCRIVRDMHTAFGSCGPVPDPTLREEERDGPSSRQLVIAALRQLDALTQRSNNLSVIKALHSMEAAAFFINYMLQGHYDLPAQWKVLVDELESAARREGVTMSVASNLPPLTRLRQPLFMALAISPLVLLADVSPTSANLTRLHMLRAWFHYGSDRPCILRKVECIFWSKLFAMARGRMSAVAALRQFLDEAMLLVPLASGEESFFDPEVGGVADVPVGLSYTSMEVHKRVAQLALVSEGSVESIGRGGAWNGCGASTMGTNRLVAELPALPTQMEPSYGPAWSSGLRPDLFTFTETELHGFDLPFSRGALVSDRVEVLPSLTYSEGSASLPGCSAVDSLSEKPQAIAPGIATGKRKKKSAVGDADSLPPRLSPVTRRKRSFGTLYLFARLDGVNRLYHSSFYSSRDFDRLRELVRRANLYQRAHENAELFVTLAGGFDEGCGDVQAAISGSAMADVVFLKGRDRARLAMGVDILGLLPRKAVVVYGSDERLSSRSPQVSILSRIGSCSAMRKAVDVSLRDICDSGGDSVVSASFKDLLSQACDPSRGKPLFFANVPLVDEPISPEAVCTGSFSGRYISVLPASRTFWLAGDAKELSGRLVSSGDVFVSYGVASEGFNTSLSVEVGSVLVFLGFFPRGRCADLGSDDVSPELRDLGGLLLLAGDEIFFGPGVSCTILTLEPAVCRRATFYSCTTIEQSYRAIVRQFLEVDQPTGFELHRHAILCRISTHWHDVIVNCPQQLFEVASRGAWRAEHLPDLSCIDGLLQLFALLALVEYGSLLEPSGCNRAEHRKEVDRLYVPCRTYGADILRVLDSVVEIVGADGERLLVSQLWESFFVQQCVALAVMSRCSGGSCMDSVNVEDRLFRELRRRWPSVARISDDILRGNSCPLGNSGKSKLDLEGCRSTEWVFYSEVSTLFTVSLVSPSAEYEEVLGGAEDSSRGVKRKRLSARDSEVSFSPYRMIKR</sequence>
<proteinExistence type="predicted"/>
<comment type="caution">
    <text evidence="2">The sequence shown here is derived from an EMBL/GenBank/DDBJ whole genome shotgun (WGS) entry which is preliminary data.</text>
</comment>
<name>A0AAW0CZX6_9AGAR</name>
<evidence type="ECO:0000313" key="3">
    <source>
        <dbReference type="Proteomes" id="UP001383192"/>
    </source>
</evidence>
<evidence type="ECO:0000256" key="1">
    <source>
        <dbReference type="SAM" id="MobiDB-lite"/>
    </source>
</evidence>
<organism evidence="2 3">
    <name type="scientific">Paramarasmius palmivorus</name>
    <dbReference type="NCBI Taxonomy" id="297713"/>
    <lineage>
        <taxon>Eukaryota</taxon>
        <taxon>Fungi</taxon>
        <taxon>Dikarya</taxon>
        <taxon>Basidiomycota</taxon>
        <taxon>Agaricomycotina</taxon>
        <taxon>Agaricomycetes</taxon>
        <taxon>Agaricomycetidae</taxon>
        <taxon>Agaricales</taxon>
        <taxon>Marasmiineae</taxon>
        <taxon>Marasmiaceae</taxon>
        <taxon>Paramarasmius</taxon>
    </lineage>
</organism>
<evidence type="ECO:0000313" key="2">
    <source>
        <dbReference type="EMBL" id="KAK7044046.1"/>
    </source>
</evidence>
<feature type="region of interest" description="Disordered" evidence="1">
    <location>
        <begin position="522"/>
        <end position="545"/>
    </location>
</feature>
<accession>A0AAW0CZX6</accession>
<keyword evidence="3" id="KW-1185">Reference proteome</keyword>